<dbReference type="SUPFAM" id="SSF47384">
    <property type="entry name" value="Homodimeric domain of signal transducing histidine kinase"/>
    <property type="match status" value="1"/>
</dbReference>
<keyword evidence="21" id="KW-1185">Reference proteome</keyword>
<dbReference type="Gene3D" id="3.40.50.2300">
    <property type="match status" value="1"/>
</dbReference>
<dbReference type="Proteomes" id="UP001479520">
    <property type="component" value="Chromosome"/>
</dbReference>
<organism evidence="20 21">
    <name type="scientific">Azonexus hydrophilus</name>
    <dbReference type="NCBI Taxonomy" id="418702"/>
    <lineage>
        <taxon>Bacteria</taxon>
        <taxon>Pseudomonadati</taxon>
        <taxon>Pseudomonadota</taxon>
        <taxon>Betaproteobacteria</taxon>
        <taxon>Rhodocyclales</taxon>
        <taxon>Azonexaceae</taxon>
        <taxon>Azonexus</taxon>
    </lineage>
</organism>
<evidence type="ECO:0000259" key="19">
    <source>
        <dbReference type="PROSITE" id="PS50894"/>
    </source>
</evidence>
<dbReference type="SMART" id="SM00073">
    <property type="entry name" value="HPT"/>
    <property type="match status" value="1"/>
</dbReference>
<evidence type="ECO:0000256" key="7">
    <source>
        <dbReference type="ARBA" id="ARBA00022692"/>
    </source>
</evidence>
<dbReference type="InterPro" id="IPR011006">
    <property type="entry name" value="CheY-like_superfamily"/>
</dbReference>
<dbReference type="EC" id="2.7.13.3" evidence="3"/>
<dbReference type="InterPro" id="IPR033479">
    <property type="entry name" value="dCache_1"/>
</dbReference>
<gene>
    <name evidence="20" type="ORF">AADV58_00300</name>
</gene>
<keyword evidence="8" id="KW-0418">Kinase</keyword>
<evidence type="ECO:0000256" key="9">
    <source>
        <dbReference type="ARBA" id="ARBA00022989"/>
    </source>
</evidence>
<dbReference type="PROSITE" id="PS50109">
    <property type="entry name" value="HIS_KIN"/>
    <property type="match status" value="1"/>
</dbReference>
<evidence type="ECO:0000256" key="12">
    <source>
        <dbReference type="PROSITE-ProRule" id="PRU00110"/>
    </source>
</evidence>
<evidence type="ECO:0000256" key="4">
    <source>
        <dbReference type="ARBA" id="ARBA00022475"/>
    </source>
</evidence>
<evidence type="ECO:0000259" key="18">
    <source>
        <dbReference type="PROSITE" id="PS50885"/>
    </source>
</evidence>
<dbReference type="PANTHER" id="PTHR45339:SF5">
    <property type="entry name" value="HISTIDINE KINASE"/>
    <property type="match status" value="1"/>
</dbReference>
<dbReference type="CDD" id="cd17546">
    <property type="entry name" value="REC_hyHK_CKI1_RcsC-like"/>
    <property type="match status" value="1"/>
</dbReference>
<keyword evidence="4" id="KW-1003">Cell membrane</keyword>
<evidence type="ECO:0000256" key="15">
    <source>
        <dbReference type="SAM" id="Phobius"/>
    </source>
</evidence>
<dbReference type="PRINTS" id="PR00344">
    <property type="entry name" value="BCTRLSENSOR"/>
</dbReference>
<dbReference type="Pfam" id="PF02743">
    <property type="entry name" value="dCache_1"/>
    <property type="match status" value="1"/>
</dbReference>
<dbReference type="Gene3D" id="3.30.450.20">
    <property type="entry name" value="PAS domain"/>
    <property type="match status" value="1"/>
</dbReference>
<evidence type="ECO:0000256" key="1">
    <source>
        <dbReference type="ARBA" id="ARBA00000085"/>
    </source>
</evidence>
<keyword evidence="11 15" id="KW-0472">Membrane</keyword>
<keyword evidence="14" id="KW-0175">Coiled coil</keyword>
<dbReference type="InterPro" id="IPR036890">
    <property type="entry name" value="HATPase_C_sf"/>
</dbReference>
<dbReference type="Gene3D" id="1.10.287.130">
    <property type="match status" value="1"/>
</dbReference>
<dbReference type="SMART" id="SM00388">
    <property type="entry name" value="HisKA"/>
    <property type="match status" value="1"/>
</dbReference>
<dbReference type="InterPro" id="IPR005467">
    <property type="entry name" value="His_kinase_dom"/>
</dbReference>
<evidence type="ECO:0000256" key="5">
    <source>
        <dbReference type="ARBA" id="ARBA00022553"/>
    </source>
</evidence>
<dbReference type="SUPFAM" id="SSF47226">
    <property type="entry name" value="Histidine-containing phosphotransfer domain, HPT domain"/>
    <property type="match status" value="1"/>
</dbReference>
<dbReference type="InterPro" id="IPR036641">
    <property type="entry name" value="HPT_dom_sf"/>
</dbReference>
<dbReference type="InterPro" id="IPR008207">
    <property type="entry name" value="Sig_transdc_His_kin_Hpt_dom"/>
</dbReference>
<dbReference type="InterPro" id="IPR036097">
    <property type="entry name" value="HisK_dim/P_sf"/>
</dbReference>
<evidence type="ECO:0000256" key="10">
    <source>
        <dbReference type="ARBA" id="ARBA00023012"/>
    </source>
</evidence>
<feature type="modified residue" description="Phosphohistidine" evidence="12">
    <location>
        <position position="858"/>
    </location>
</feature>
<dbReference type="Pfam" id="PF02518">
    <property type="entry name" value="HATPase_c"/>
    <property type="match status" value="1"/>
</dbReference>
<keyword evidence="10" id="KW-0902">Two-component regulatory system</keyword>
<dbReference type="PROSITE" id="PS50885">
    <property type="entry name" value="HAMP"/>
    <property type="match status" value="1"/>
</dbReference>
<comment type="catalytic activity">
    <reaction evidence="1">
        <text>ATP + protein L-histidine = ADP + protein N-phospho-L-histidine.</text>
        <dbReference type="EC" id="2.7.13.3"/>
    </reaction>
</comment>
<dbReference type="PANTHER" id="PTHR45339">
    <property type="entry name" value="HYBRID SIGNAL TRANSDUCTION HISTIDINE KINASE J"/>
    <property type="match status" value="1"/>
</dbReference>
<reference evidence="20 21" key="1">
    <citation type="submission" date="2024-04" db="EMBL/GenBank/DDBJ databases">
        <title>Dissimilatory iodate-reducing microorganisms contribute to the enrichment of iodine in groundwater.</title>
        <authorList>
            <person name="Jiang Z."/>
        </authorList>
    </citation>
    <scope>NUCLEOTIDE SEQUENCE [LARGE SCALE GENOMIC DNA]</scope>
    <source>
        <strain evidence="20 21">NCP973</strain>
    </source>
</reference>
<dbReference type="CDD" id="cd00082">
    <property type="entry name" value="HisKA"/>
    <property type="match status" value="1"/>
</dbReference>
<dbReference type="CDD" id="cd18774">
    <property type="entry name" value="PDC2_HK_sensor"/>
    <property type="match status" value="1"/>
</dbReference>
<dbReference type="Pfam" id="PF00072">
    <property type="entry name" value="Response_reg"/>
    <property type="match status" value="1"/>
</dbReference>
<dbReference type="InterPro" id="IPR003661">
    <property type="entry name" value="HisK_dim/P_dom"/>
</dbReference>
<dbReference type="SMART" id="SM00387">
    <property type="entry name" value="HATPase_c"/>
    <property type="match status" value="1"/>
</dbReference>
<keyword evidence="5 13" id="KW-0597">Phosphoprotein</keyword>
<dbReference type="CDD" id="cd18773">
    <property type="entry name" value="PDC1_HK_sensor"/>
    <property type="match status" value="1"/>
</dbReference>
<feature type="modified residue" description="4-aspartylphosphate" evidence="13">
    <location>
        <position position="706"/>
    </location>
</feature>
<evidence type="ECO:0000256" key="13">
    <source>
        <dbReference type="PROSITE-ProRule" id="PRU00169"/>
    </source>
</evidence>
<dbReference type="Pfam" id="PF00512">
    <property type="entry name" value="HisKA"/>
    <property type="match status" value="1"/>
</dbReference>
<dbReference type="CDD" id="cd16922">
    <property type="entry name" value="HATPase_EvgS-ArcB-TorS-like"/>
    <property type="match status" value="1"/>
</dbReference>
<dbReference type="PROSITE" id="PS50894">
    <property type="entry name" value="HPT"/>
    <property type="match status" value="1"/>
</dbReference>
<evidence type="ECO:0000256" key="6">
    <source>
        <dbReference type="ARBA" id="ARBA00022679"/>
    </source>
</evidence>
<dbReference type="Gene3D" id="1.20.120.160">
    <property type="entry name" value="HPT domain"/>
    <property type="match status" value="1"/>
</dbReference>
<evidence type="ECO:0000256" key="14">
    <source>
        <dbReference type="SAM" id="Coils"/>
    </source>
</evidence>
<dbReference type="InterPro" id="IPR001789">
    <property type="entry name" value="Sig_transdc_resp-reg_receiver"/>
</dbReference>
<evidence type="ECO:0000256" key="11">
    <source>
        <dbReference type="ARBA" id="ARBA00023136"/>
    </source>
</evidence>
<evidence type="ECO:0000256" key="8">
    <source>
        <dbReference type="ARBA" id="ARBA00022777"/>
    </source>
</evidence>
<dbReference type="EMBL" id="CP151406">
    <property type="protein sequence ID" value="WZJ21620.1"/>
    <property type="molecule type" value="Genomic_DNA"/>
</dbReference>
<dbReference type="PROSITE" id="PS50110">
    <property type="entry name" value="RESPONSE_REGULATORY"/>
    <property type="match status" value="1"/>
</dbReference>
<dbReference type="InterPro" id="IPR004358">
    <property type="entry name" value="Sig_transdc_His_kin-like_C"/>
</dbReference>
<feature type="domain" description="Response regulatory" evidence="17">
    <location>
        <begin position="657"/>
        <end position="773"/>
    </location>
</feature>
<dbReference type="InterPro" id="IPR003594">
    <property type="entry name" value="HATPase_dom"/>
</dbReference>
<accession>A0ABZ2XGE6</accession>
<dbReference type="SUPFAM" id="SSF52172">
    <property type="entry name" value="CheY-like"/>
    <property type="match status" value="1"/>
</dbReference>
<name>A0ABZ2XGE6_9RHOO</name>
<evidence type="ECO:0000313" key="20">
    <source>
        <dbReference type="EMBL" id="WZJ21620.1"/>
    </source>
</evidence>
<dbReference type="CDD" id="cd00088">
    <property type="entry name" value="HPT"/>
    <property type="match status" value="1"/>
</dbReference>
<dbReference type="SUPFAM" id="SSF103190">
    <property type="entry name" value="Sensory domain-like"/>
    <property type="match status" value="1"/>
</dbReference>
<keyword evidence="9 15" id="KW-1133">Transmembrane helix</keyword>
<protein>
    <recommendedName>
        <fullName evidence="3">histidine kinase</fullName>
        <ecNumber evidence="3">2.7.13.3</ecNumber>
    </recommendedName>
</protein>
<feature type="transmembrane region" description="Helical" evidence="15">
    <location>
        <begin position="12"/>
        <end position="36"/>
    </location>
</feature>
<dbReference type="Gene3D" id="3.30.565.10">
    <property type="entry name" value="Histidine kinase-like ATPase, C-terminal domain"/>
    <property type="match status" value="1"/>
</dbReference>
<dbReference type="Gene3D" id="6.10.340.10">
    <property type="match status" value="1"/>
</dbReference>
<dbReference type="Pfam" id="PF01627">
    <property type="entry name" value="Hpt"/>
    <property type="match status" value="1"/>
</dbReference>
<feature type="transmembrane region" description="Helical" evidence="15">
    <location>
        <begin position="289"/>
        <end position="310"/>
    </location>
</feature>
<sequence length="914" mass="100577">MLRHNPNSIKQRLIVGVALFLLLVLAITATVTYIYFKQQIREQAMAQQFTSLTHVARALDDKLLSAHRALISVAQVLPHKVLRDPDAAQVWLDNRAGVSSFFNNGLFIFRPDGRLLVENPHLPGRRGFDASFREYYLRTLETGKPYISKPYASSKHGHPTVMLTAPIFDERQRLVAILGGAIDLLADGSLFMDLVRARYGHTGYFFLYAQDRTMILHPDSSRIMKQDVPPGANRLYDQALEGWEGSGETVTSRGLHAISSFQRLTVNDWIVGANLPAAEAYEPVSRFRLFYLLGMGLALLLGIGGIWWLGRSITNGLTRLTERIATLEPSQLTYIDFPEAGSSYEVQKLTATFNSLISQVEEARAQLRQSNTEIASHRDQLEAVVESRTAELVEARATAEAASRSKGAFLANMSHEIRTPLNVILGLVHLLRGEASPVQIERLDKVSIAGKHLLSIINSILDISKIEAGKLQLEQGNFPLSAVLDHVHSMLSDAARAKGLAFHVDPDAVPLWLCGDVMRLRQCLLNFAGNALKFTERGHITLAAKLLEEREDDLLVRFSVTDSGPGIAAEKLAGLFQPFSQADNSTTRQYGGTGLGLAITRRLAEMMGGEAGADSIPGQGSTFWFTARLKRGQAILAQIDGADDAAHQLRARGEQARVLLAEDHPVNQEIAFELLRAVKLSVDVVGDGAEALEFARRQHYHLVLMDIQMPNMDGLDACRAIRALPGWQDIPIVAMTANAFEEDRQATVLAGMNDHIAKPVDPEQLYAKLCKWLPVVQKSETGDGRGEVQVSGEEEALTTRLAEIPDLELAAGLRLARGKVAFYRRLLEVFVEAHCNDAQELTRLIGQKQLDAAERVAHRLKGAAGNVGAVPIFLLATLLDTSLKQGDRARAEIDLALLAERLTRLIDALRAALR</sequence>
<evidence type="ECO:0000256" key="2">
    <source>
        <dbReference type="ARBA" id="ARBA00004651"/>
    </source>
</evidence>
<feature type="domain" description="Histidine kinase" evidence="16">
    <location>
        <begin position="412"/>
        <end position="631"/>
    </location>
</feature>
<evidence type="ECO:0000313" key="21">
    <source>
        <dbReference type="Proteomes" id="UP001479520"/>
    </source>
</evidence>
<keyword evidence="6" id="KW-0808">Transferase</keyword>
<dbReference type="SUPFAM" id="SSF55874">
    <property type="entry name" value="ATPase domain of HSP90 chaperone/DNA topoisomerase II/histidine kinase"/>
    <property type="match status" value="1"/>
</dbReference>
<evidence type="ECO:0000259" key="17">
    <source>
        <dbReference type="PROSITE" id="PS50110"/>
    </source>
</evidence>
<comment type="subcellular location">
    <subcellularLocation>
        <location evidence="2">Cell membrane</location>
        <topology evidence="2">Multi-pass membrane protein</topology>
    </subcellularLocation>
</comment>
<feature type="coiled-coil region" evidence="14">
    <location>
        <begin position="346"/>
        <end position="380"/>
    </location>
</feature>
<dbReference type="InterPro" id="IPR003660">
    <property type="entry name" value="HAMP_dom"/>
</dbReference>
<dbReference type="InterPro" id="IPR029151">
    <property type="entry name" value="Sensor-like_sf"/>
</dbReference>
<evidence type="ECO:0000259" key="16">
    <source>
        <dbReference type="PROSITE" id="PS50109"/>
    </source>
</evidence>
<proteinExistence type="predicted"/>
<keyword evidence="7 15" id="KW-0812">Transmembrane</keyword>
<evidence type="ECO:0000256" key="3">
    <source>
        <dbReference type="ARBA" id="ARBA00012438"/>
    </source>
</evidence>
<feature type="domain" description="HPt" evidence="19">
    <location>
        <begin position="819"/>
        <end position="912"/>
    </location>
</feature>
<dbReference type="RefSeq" id="WP_341743747.1">
    <property type="nucleotide sequence ID" value="NZ_CP151406.1"/>
</dbReference>
<feature type="domain" description="HAMP" evidence="18">
    <location>
        <begin position="311"/>
        <end position="365"/>
    </location>
</feature>
<dbReference type="SMART" id="SM00448">
    <property type="entry name" value="REC"/>
    <property type="match status" value="1"/>
</dbReference>